<dbReference type="Proteomes" id="UP000008672">
    <property type="component" value="Unassembled WGS sequence"/>
</dbReference>
<evidence type="ECO:0000256" key="4">
    <source>
        <dbReference type="ARBA" id="ARBA00012214"/>
    </source>
</evidence>
<evidence type="ECO:0000256" key="17">
    <source>
        <dbReference type="PIRSR" id="PIRSR001558-2"/>
    </source>
</evidence>
<name>H3BFY7_LATCH</name>
<feature type="binding site" evidence="16">
    <location>
        <position position="455"/>
    </location>
    <ligand>
        <name>ATP</name>
        <dbReference type="ChEBI" id="CHEBI:30616"/>
    </ligand>
</feature>
<dbReference type="SUPFAM" id="SSF56059">
    <property type="entry name" value="Glutathione synthetase ATP-binding domain-like"/>
    <property type="match status" value="1"/>
</dbReference>
<evidence type="ECO:0000256" key="2">
    <source>
        <dbReference type="ARBA" id="ARBA00010385"/>
    </source>
</evidence>
<feature type="binding site" evidence="16">
    <location>
        <position position="461"/>
    </location>
    <ligand>
        <name>ATP</name>
        <dbReference type="ChEBI" id="CHEBI:30616"/>
    </ligand>
</feature>
<evidence type="ECO:0000256" key="6">
    <source>
        <dbReference type="ARBA" id="ARBA00022598"/>
    </source>
</evidence>
<feature type="binding site" evidence="16">
    <location>
        <position position="128"/>
    </location>
    <ligand>
        <name>substrate</name>
    </ligand>
</feature>
<dbReference type="EMBL" id="AFYH01003811">
    <property type="status" value="NOT_ANNOTATED_CDS"/>
    <property type="molecule type" value="Genomic_DNA"/>
</dbReference>
<feature type="binding site" evidence="18">
    <location>
        <begin position="270"/>
        <end position="273"/>
    </location>
    <ligand>
        <name>substrate</name>
    </ligand>
</feature>
<dbReference type="RefSeq" id="XP_005986742.1">
    <property type="nucleotide sequence ID" value="XM_005986680.3"/>
</dbReference>
<dbReference type="FunFam" id="3.30.1490.50:FF:000001">
    <property type="entry name" value="Glutathione synthetase"/>
    <property type="match status" value="1"/>
</dbReference>
<comment type="catalytic activity">
    <reaction evidence="13">
        <text>gamma-L-glutamyl-(2S)-2-aminobutanoate + glycine + ATP = ophthalmate + ADP + phosphate + H(+)</text>
        <dbReference type="Rhea" id="RHEA:72075"/>
        <dbReference type="ChEBI" id="CHEBI:15378"/>
        <dbReference type="ChEBI" id="CHEBI:30616"/>
        <dbReference type="ChEBI" id="CHEBI:43474"/>
        <dbReference type="ChEBI" id="CHEBI:57305"/>
        <dbReference type="ChEBI" id="CHEBI:189406"/>
        <dbReference type="ChEBI" id="CHEBI:189750"/>
        <dbReference type="ChEBI" id="CHEBI:456216"/>
    </reaction>
    <physiologicalReaction direction="left-to-right" evidence="13">
        <dbReference type="Rhea" id="RHEA:72076"/>
    </physiologicalReaction>
</comment>
<feature type="binding site" evidence="16">
    <location>
        <position position="223"/>
    </location>
    <ligand>
        <name>substrate</name>
    </ligand>
</feature>
<evidence type="ECO:0000313" key="21">
    <source>
        <dbReference type="Proteomes" id="UP000008672"/>
    </source>
</evidence>
<feature type="binding site" evidence="18">
    <location>
        <begin position="464"/>
        <end position="465"/>
    </location>
    <ligand>
        <name>substrate</name>
    </ligand>
</feature>
<dbReference type="HOGENOM" id="CLU_025152_2_1_1"/>
<feature type="binding site" evidence="16">
    <location>
        <position position="147"/>
    </location>
    <ligand>
        <name>ATP</name>
        <dbReference type="ChEBI" id="CHEBI:30616"/>
    </ligand>
</feature>
<accession>H3BFY7</accession>
<evidence type="ECO:0000256" key="14">
    <source>
        <dbReference type="ARBA" id="ARBA00059746"/>
    </source>
</evidence>
<comment type="cofactor">
    <cofactor evidence="15 17">
        <name>Mg(2+)</name>
        <dbReference type="ChEBI" id="CHEBI:18420"/>
    </cofactor>
    <text evidence="15 17">Binds 1 Mg(2+) ion per subunit.</text>
</comment>
<dbReference type="NCBIfam" id="TIGR01986">
    <property type="entry name" value="glut_syn_euk"/>
    <property type="match status" value="1"/>
</dbReference>
<feature type="binding site" evidence="17">
    <location>
        <position position="371"/>
    </location>
    <ligand>
        <name>Mg(2+)</name>
        <dbReference type="ChEBI" id="CHEBI:18420"/>
    </ligand>
</feature>
<dbReference type="FunFam" id="3.40.50.1760:FF:000001">
    <property type="entry name" value="Glutathione synthetase"/>
    <property type="match status" value="1"/>
</dbReference>
<comment type="pathway">
    <text evidence="1 15">Sulfur metabolism; glutathione biosynthesis; glutathione from L-cysteine and L-glutamate: step 2/2.</text>
</comment>
<dbReference type="STRING" id="7897.ENSLACP00000020808"/>
<dbReference type="EC" id="6.3.2.3" evidence="4 15"/>
<evidence type="ECO:0000259" key="19">
    <source>
        <dbReference type="Pfam" id="PF03199"/>
    </source>
</evidence>
<keyword evidence="6 15" id="KW-0436">Ligase</keyword>
<feature type="binding site" evidence="16">
    <location>
        <position position="308"/>
    </location>
    <ligand>
        <name>ATP</name>
        <dbReference type="ChEBI" id="CHEBI:30616"/>
    </ligand>
</feature>
<evidence type="ECO:0000256" key="18">
    <source>
        <dbReference type="PIRSR" id="PIRSR001558-3"/>
    </source>
</evidence>
<keyword evidence="7 15" id="KW-0317">Glutathione biosynthesis</keyword>
<dbReference type="GO" id="GO:0043295">
    <property type="term" value="F:glutathione binding"/>
    <property type="evidence" value="ECO:0007669"/>
    <property type="project" value="UniProtKB-UniRule"/>
</dbReference>
<organism evidence="20 21">
    <name type="scientific">Latimeria chalumnae</name>
    <name type="common">Coelacanth</name>
    <dbReference type="NCBI Taxonomy" id="7897"/>
    <lineage>
        <taxon>Eukaryota</taxon>
        <taxon>Metazoa</taxon>
        <taxon>Chordata</taxon>
        <taxon>Craniata</taxon>
        <taxon>Vertebrata</taxon>
        <taxon>Euteleostomi</taxon>
        <taxon>Coelacanthiformes</taxon>
        <taxon>Coelacanthidae</taxon>
        <taxon>Latimeria</taxon>
    </lineage>
</organism>
<feature type="binding site" evidence="16">
    <location>
        <position position="453"/>
    </location>
    <ligand>
        <name>substrate</name>
    </ligand>
</feature>
<comment type="subunit">
    <text evidence="3">Homodimer.</text>
</comment>
<dbReference type="GO" id="GO:0000287">
    <property type="term" value="F:magnesium ion binding"/>
    <property type="evidence" value="ECO:0007669"/>
    <property type="project" value="UniProtKB-UniRule"/>
</dbReference>
<dbReference type="EMBL" id="AFYH01003812">
    <property type="status" value="NOT_ANNOTATED_CDS"/>
    <property type="molecule type" value="Genomic_DNA"/>
</dbReference>
<gene>
    <name evidence="20" type="primary">GSS</name>
</gene>
<dbReference type="FunCoup" id="H3BFY7">
    <property type="interactions" value="1149"/>
</dbReference>
<dbReference type="Pfam" id="PF03917">
    <property type="entry name" value="GSH_synth_ATP"/>
    <property type="match status" value="1"/>
</dbReference>
<dbReference type="UniPathway" id="UPA00142">
    <property type="reaction ID" value="UER00210"/>
</dbReference>
<dbReference type="GO" id="GO:0005829">
    <property type="term" value="C:cytosol"/>
    <property type="evidence" value="ECO:0007669"/>
    <property type="project" value="TreeGrafter"/>
</dbReference>
<dbReference type="GO" id="GO:0004363">
    <property type="term" value="F:glutathione synthase activity"/>
    <property type="evidence" value="ECO:0007669"/>
    <property type="project" value="UniProtKB-UniRule"/>
</dbReference>
<feature type="binding site" evidence="18">
    <location>
        <begin position="151"/>
        <end position="154"/>
    </location>
    <ligand>
        <name>substrate</name>
    </ligand>
</feature>
<dbReference type="PANTHER" id="PTHR11130">
    <property type="entry name" value="GLUTATHIONE SYNTHETASE"/>
    <property type="match status" value="1"/>
</dbReference>
<evidence type="ECO:0000256" key="9">
    <source>
        <dbReference type="ARBA" id="ARBA00022741"/>
    </source>
</evidence>
<dbReference type="InterPro" id="IPR016185">
    <property type="entry name" value="PreATP-grasp_dom_sf"/>
</dbReference>
<feature type="binding site" evidence="16">
    <location>
        <begin position="367"/>
        <end position="376"/>
    </location>
    <ligand>
        <name>ATP</name>
        <dbReference type="ChEBI" id="CHEBI:30616"/>
    </ligand>
</feature>
<comment type="catalytic activity">
    <reaction evidence="12">
        <text>gamma-L-glutamyl-L-cysteine + glycine + ATP = glutathione + ADP + phosphate + H(+)</text>
        <dbReference type="Rhea" id="RHEA:13557"/>
        <dbReference type="ChEBI" id="CHEBI:15378"/>
        <dbReference type="ChEBI" id="CHEBI:30616"/>
        <dbReference type="ChEBI" id="CHEBI:43474"/>
        <dbReference type="ChEBI" id="CHEBI:57305"/>
        <dbReference type="ChEBI" id="CHEBI:57925"/>
        <dbReference type="ChEBI" id="CHEBI:58173"/>
        <dbReference type="ChEBI" id="CHEBI:456216"/>
        <dbReference type="EC" id="6.3.2.3"/>
    </reaction>
    <physiologicalReaction direction="left-to-right" evidence="12">
        <dbReference type="Rhea" id="RHEA:13558"/>
    </physiologicalReaction>
</comment>
<dbReference type="GO" id="GO:0005524">
    <property type="term" value="F:ATP binding"/>
    <property type="evidence" value="ECO:0007669"/>
    <property type="project" value="UniProtKB-UniRule"/>
</dbReference>
<dbReference type="Gene3D" id="1.10.1080.10">
    <property type="entry name" value="Glutathione Synthetase, Chain A, domain 3"/>
    <property type="match status" value="1"/>
</dbReference>
<dbReference type="PIRSF" id="PIRSF001558">
    <property type="entry name" value="GSHase"/>
    <property type="match status" value="1"/>
</dbReference>
<dbReference type="Bgee" id="ENSLACG00000018278">
    <property type="expression patterns" value="Expressed in pelvic fin and 5 other cell types or tissues"/>
</dbReference>
<dbReference type="EMBL" id="AFYH01003816">
    <property type="status" value="NOT_ANNOTATED_CDS"/>
    <property type="molecule type" value="Genomic_DNA"/>
</dbReference>
<dbReference type="OMA" id="NGLVMYP"/>
<dbReference type="GeneID" id="102346941"/>
<evidence type="ECO:0000256" key="11">
    <source>
        <dbReference type="ARBA" id="ARBA00022842"/>
    </source>
</evidence>
<dbReference type="EMBL" id="AFYH01003813">
    <property type="status" value="NOT_ANNOTATED_CDS"/>
    <property type="molecule type" value="Genomic_DNA"/>
</dbReference>
<comment type="similarity">
    <text evidence="2 15">Belongs to the eukaryotic GSH synthase family.</text>
</comment>
<dbReference type="GeneTree" id="ENSGT00390000013764"/>
<dbReference type="PANTHER" id="PTHR11130:SF0">
    <property type="entry name" value="GLUTATHIONE SYNTHETASE"/>
    <property type="match status" value="1"/>
</dbReference>
<evidence type="ECO:0000313" key="20">
    <source>
        <dbReference type="Ensembl" id="ENSLACP00000020808.1"/>
    </source>
</evidence>
<evidence type="ECO:0000256" key="3">
    <source>
        <dbReference type="ARBA" id="ARBA00011738"/>
    </source>
</evidence>
<proteinExistence type="inferred from homology"/>
<keyword evidence="8 15" id="KW-0479">Metal-binding</keyword>
<dbReference type="AlphaFoldDB" id="H3BFY7"/>
<dbReference type="InterPro" id="IPR014049">
    <property type="entry name" value="Glutathione_synthase_N_euk"/>
</dbReference>
<dbReference type="Gene3D" id="3.30.1490.80">
    <property type="match status" value="1"/>
</dbReference>
<dbReference type="InterPro" id="IPR005615">
    <property type="entry name" value="Glutathione_synthase"/>
</dbReference>
<dbReference type="CDD" id="cd00228">
    <property type="entry name" value="eu-GS"/>
    <property type="match status" value="1"/>
</dbReference>
<evidence type="ECO:0000256" key="1">
    <source>
        <dbReference type="ARBA" id="ARBA00004965"/>
    </source>
</evidence>
<dbReference type="eggNOG" id="KOG0021">
    <property type="taxonomic scope" value="Eukaryota"/>
</dbReference>
<sequence length="477" mass="53440">MMLDFAVWEDGLNNEETLKELVVAAKDAALLHGVLMRTKEEPNASEIVNYAPFTLLPSPVPRACFDQAKAVQRDFNLLVDTVSQSTEFLEQVLTSVVKVDDFTARLFKIYKQVLQEGIEQPIVLGLNRSDYMFECGEDGSTSLKQIEINTIAASFGGLASKTPAVHRHVLRVFGKPEEASKILPNNPSKDLAEGIAKSWQLYGSNRAAVLFLVEDEQRNILDQRYVEAELWDRNIRVIRRQFVYVSDRGSLDKDRRLFIDGQEIAVIYYRSGYEPQNYTKQNWEARLLMEQSKAVKCPNIATQLVGAKKVQQELARPGVLEKFLPNNPEAVSRIRSTFTGLYTLAIGEEGDSTVAMAISDPDRFVLKPQREGGGNNIYGEDIRKVLLKIKGSQEREAYILMDKIQPKPVRNCLLRAGTPVRVSECISELGMYGVYVRHGKKMVMNECGGHLLRTKSIEHADGGVAAGVAVLDNPYLI</sequence>
<dbReference type="Gene3D" id="3.30.470.20">
    <property type="entry name" value="ATP-grasp fold, B domain"/>
    <property type="match status" value="1"/>
</dbReference>
<evidence type="ECO:0000256" key="12">
    <source>
        <dbReference type="ARBA" id="ARBA00048871"/>
    </source>
</evidence>
<feature type="binding site" evidence="16">
    <location>
        <begin position="401"/>
        <end position="404"/>
    </location>
    <ligand>
        <name>ATP</name>
        <dbReference type="ChEBI" id="CHEBI:30616"/>
    </ligand>
</feature>
<feature type="binding site" evidence="16">
    <location>
        <position position="428"/>
    </location>
    <ligand>
        <name>ATP</name>
        <dbReference type="ChEBI" id="CHEBI:30616"/>
    </ligand>
</feature>
<dbReference type="CTD" id="2937"/>
<dbReference type="Gene3D" id="3.40.50.1760">
    <property type="entry name" value="Glutathione synthase, substrate-binding domain superfamily, eukaryotic"/>
    <property type="match status" value="1"/>
</dbReference>
<feature type="binding site" evidence="16">
    <location>
        <position position="378"/>
    </location>
    <ligand>
        <name>ATP</name>
        <dbReference type="ChEBI" id="CHEBI:30616"/>
    </ligand>
</feature>
<feature type="binding site" evidence="17">
    <location>
        <position position="147"/>
    </location>
    <ligand>
        <name>Mg(2+)</name>
        <dbReference type="ChEBI" id="CHEBI:18420"/>
    </ligand>
</feature>
<evidence type="ECO:0000256" key="10">
    <source>
        <dbReference type="ARBA" id="ARBA00022840"/>
    </source>
</evidence>
<dbReference type="InterPro" id="IPR037013">
    <property type="entry name" value="GSH-S_sub-bd_sf"/>
</dbReference>
<dbReference type="Pfam" id="PF03199">
    <property type="entry name" value="GSH_synthase"/>
    <property type="match status" value="1"/>
</dbReference>
<reference evidence="21" key="1">
    <citation type="submission" date="2011-08" db="EMBL/GenBank/DDBJ databases">
        <title>The draft genome of Latimeria chalumnae.</title>
        <authorList>
            <person name="Di Palma F."/>
            <person name="Alfoldi J."/>
            <person name="Johnson J."/>
            <person name="Berlin A."/>
            <person name="Gnerre S."/>
            <person name="Jaffe D."/>
            <person name="MacCallum I."/>
            <person name="Young S."/>
            <person name="Walker B.J."/>
            <person name="Lander E."/>
            <person name="Lindblad-Toh K."/>
        </authorList>
    </citation>
    <scope>NUCLEOTIDE SEQUENCE [LARGE SCALE GENOMIC DNA]</scope>
    <source>
        <strain evidence="21">Wild caught</strain>
    </source>
</reference>
<dbReference type="InParanoid" id="H3BFY7"/>
<dbReference type="Gene3D" id="3.30.1490.50">
    <property type="match status" value="1"/>
</dbReference>
<keyword evidence="10 15" id="KW-0067">ATP-binding</keyword>
<evidence type="ECO:0000256" key="8">
    <source>
        <dbReference type="ARBA" id="ARBA00022723"/>
    </source>
</evidence>
<dbReference type="OrthoDB" id="2020073at2759"/>
<reference evidence="20" key="3">
    <citation type="submission" date="2025-09" db="UniProtKB">
        <authorList>
            <consortium name="Ensembl"/>
        </authorList>
    </citation>
    <scope>IDENTIFICATION</scope>
</reference>
<keyword evidence="11 15" id="KW-0460">Magnesium</keyword>
<dbReference type="InterPro" id="IPR014709">
    <property type="entry name" value="Glutathione_synthase_C_euk"/>
</dbReference>
<feature type="binding site" evidence="18">
    <location>
        <begin position="217"/>
        <end position="219"/>
    </location>
    <ligand>
        <name>substrate</name>
    </ligand>
</feature>
<dbReference type="EMBL" id="AFYH01003815">
    <property type="status" value="NOT_ANNOTATED_CDS"/>
    <property type="molecule type" value="Genomic_DNA"/>
</dbReference>
<protein>
    <recommendedName>
        <fullName evidence="5 15">Glutathione synthetase</fullName>
        <shortName evidence="15">GSH-S</shortName>
        <ecNumber evidence="4 15">6.3.2.3</ecNumber>
    </recommendedName>
</protein>
<dbReference type="SUPFAM" id="SSF52440">
    <property type="entry name" value="PreATP-grasp domain"/>
    <property type="match status" value="1"/>
</dbReference>
<reference evidence="20" key="2">
    <citation type="submission" date="2025-08" db="UniProtKB">
        <authorList>
            <consortium name="Ensembl"/>
        </authorList>
    </citation>
    <scope>IDENTIFICATION</scope>
</reference>
<evidence type="ECO:0000256" key="5">
    <source>
        <dbReference type="ARBA" id="ARBA00020821"/>
    </source>
</evidence>
<dbReference type="Ensembl" id="ENSLACT00000020948.1">
    <property type="protein sequence ID" value="ENSLACP00000020808.1"/>
    <property type="gene ID" value="ENSLACG00000018278.1"/>
</dbReference>
<keyword evidence="9 15" id="KW-0547">Nucleotide-binding</keyword>
<dbReference type="EMBL" id="AFYH01003814">
    <property type="status" value="NOT_ANNOTATED_CDS"/>
    <property type="molecule type" value="Genomic_DNA"/>
</dbReference>
<dbReference type="InterPro" id="IPR014042">
    <property type="entry name" value="Glutathione_synthase_a-hlx"/>
</dbReference>
<evidence type="ECO:0000256" key="7">
    <source>
        <dbReference type="ARBA" id="ARBA00022684"/>
    </source>
</evidence>
<feature type="domain" description="Glutathione synthase substrate-binding" evidence="19">
    <location>
        <begin position="208"/>
        <end position="305"/>
    </location>
</feature>
<keyword evidence="21" id="KW-1185">Reference proteome</keyword>
<comment type="function">
    <text evidence="14">Catalyzes the production of glutathione from gamma-glutamylcysteine and glycine in an ATP-dependent manner. Glutathione (gamma-glutamylcysteinylglycine, GSH) is the most abundant intracellular thiol in living aerobic cells and is required for numerous processes including the protection of cells against oxidative damage, amino acid transport, the detoxification of foreign compounds, the maintenance of protein sulfhydryl groups in a reduced state and acts as a cofactor for a number of enzymes. Participates in ophthalmate biosynthesis in hepatocytes.</text>
</comment>
<evidence type="ECO:0000256" key="15">
    <source>
        <dbReference type="PIRNR" id="PIRNR001558"/>
    </source>
</evidence>
<dbReference type="InterPro" id="IPR004887">
    <property type="entry name" value="GSH_synth_subst-bd"/>
</dbReference>
<evidence type="ECO:0000256" key="16">
    <source>
        <dbReference type="PIRSR" id="PIRSR001558-1"/>
    </source>
</evidence>
<feature type="binding site" evidence="17">
    <location>
        <position position="149"/>
    </location>
    <ligand>
        <name>Mg(2+)</name>
        <dbReference type="ChEBI" id="CHEBI:18420"/>
    </ligand>
</feature>
<evidence type="ECO:0000256" key="13">
    <source>
        <dbReference type="ARBA" id="ARBA00052123"/>
    </source>
</evidence>